<gene>
    <name evidence="2" type="ORF">HA482_12315</name>
</gene>
<dbReference type="GO" id="GO:0016874">
    <property type="term" value="F:ligase activity"/>
    <property type="evidence" value="ECO:0007669"/>
    <property type="project" value="UniProtKB-KW"/>
</dbReference>
<evidence type="ECO:0000313" key="3">
    <source>
        <dbReference type="Proteomes" id="UP000639516"/>
    </source>
</evidence>
<sequence length="154" mass="16405">MNIAMVLANAAKAFADRPAVCLGRETGLSRSRDCSQLCAASAAQRRARRGATQQGFAPGARVGVFLSNRPEYFEILFGAWFAGLAVAPINAKLHPKELAYIIDNCAASVLFTDIEGGLLQPGNVVDVDDEDYRAMLATTPPDHRPASAKPDDTA</sequence>
<dbReference type="PANTHER" id="PTHR43767:SF1">
    <property type="entry name" value="NONRIBOSOMAL PEPTIDE SYNTHASE PES1 (EUROFUNG)-RELATED"/>
    <property type="match status" value="1"/>
</dbReference>
<dbReference type="Gene3D" id="3.40.50.12780">
    <property type="entry name" value="N-terminal domain of ligase-like"/>
    <property type="match status" value="1"/>
</dbReference>
<dbReference type="InterPro" id="IPR050237">
    <property type="entry name" value="ATP-dep_AMP-bd_enzyme"/>
</dbReference>
<dbReference type="SUPFAM" id="SSF56801">
    <property type="entry name" value="Acetyl-CoA synthetase-like"/>
    <property type="match status" value="1"/>
</dbReference>
<name>A0ABR7U5Y7_9BRAD</name>
<dbReference type="InterPro" id="IPR042099">
    <property type="entry name" value="ANL_N_sf"/>
</dbReference>
<organism evidence="2 3">
    <name type="scientific">Bradyrhizobium campsiandrae</name>
    <dbReference type="NCBI Taxonomy" id="1729892"/>
    <lineage>
        <taxon>Bacteria</taxon>
        <taxon>Pseudomonadati</taxon>
        <taxon>Pseudomonadota</taxon>
        <taxon>Alphaproteobacteria</taxon>
        <taxon>Hyphomicrobiales</taxon>
        <taxon>Nitrobacteraceae</taxon>
        <taxon>Bradyrhizobium</taxon>
    </lineage>
</organism>
<comment type="caution">
    <text evidence="2">The sequence shown here is derived from an EMBL/GenBank/DDBJ whole genome shotgun (WGS) entry which is preliminary data.</text>
</comment>
<dbReference type="PANTHER" id="PTHR43767">
    <property type="entry name" value="LONG-CHAIN-FATTY-ACID--COA LIGASE"/>
    <property type="match status" value="1"/>
</dbReference>
<evidence type="ECO:0000259" key="1">
    <source>
        <dbReference type="Pfam" id="PF00501"/>
    </source>
</evidence>
<evidence type="ECO:0000313" key="2">
    <source>
        <dbReference type="EMBL" id="MBC9978990.1"/>
    </source>
</evidence>
<dbReference type="Proteomes" id="UP000639516">
    <property type="component" value="Unassembled WGS sequence"/>
</dbReference>
<accession>A0ABR7U5Y7</accession>
<keyword evidence="3" id="KW-1185">Reference proteome</keyword>
<dbReference type="EMBL" id="JAATTO010000015">
    <property type="protein sequence ID" value="MBC9978990.1"/>
    <property type="molecule type" value="Genomic_DNA"/>
</dbReference>
<proteinExistence type="predicted"/>
<dbReference type="InterPro" id="IPR000873">
    <property type="entry name" value="AMP-dep_synth/lig_dom"/>
</dbReference>
<reference evidence="2 3" key="1">
    <citation type="journal article" date="2020" name="Arch. Microbiol.">
        <title>Bradyrhizobium campsiandrae sp. nov., a nitrogen-fixing bacterial strain isolated from a native leguminous tree from the Amazon adapted to flooded conditions.</title>
        <authorList>
            <person name="Cabral Michel D."/>
            <person name="Martins da Costa E."/>
            <person name="Azarias Guimaraes A."/>
            <person name="Soares de Carvalho T."/>
            <person name="Santos de Castro Caputo P."/>
            <person name="Willems A."/>
            <person name="de Souza Moreira F.M."/>
        </authorList>
    </citation>
    <scope>NUCLEOTIDE SEQUENCE [LARGE SCALE GENOMIC DNA]</scope>
    <source>
        <strain evidence="3">INPA 384B</strain>
    </source>
</reference>
<dbReference type="Pfam" id="PF00501">
    <property type="entry name" value="AMP-binding"/>
    <property type="match status" value="1"/>
</dbReference>
<feature type="domain" description="AMP-dependent synthetase/ligase" evidence="1">
    <location>
        <begin position="49"/>
        <end position="131"/>
    </location>
</feature>
<protein>
    <submittedName>
        <fullName evidence="2">Acyl--CoA ligase</fullName>
    </submittedName>
</protein>
<keyword evidence="2" id="KW-0436">Ligase</keyword>